<dbReference type="InterPro" id="IPR011762">
    <property type="entry name" value="COA_CT_N"/>
</dbReference>
<keyword evidence="5" id="KW-1185">Reference proteome</keyword>
<dbReference type="GO" id="GO:0003989">
    <property type="term" value="F:acetyl-CoA carboxylase activity"/>
    <property type="evidence" value="ECO:0007669"/>
    <property type="project" value="TreeGrafter"/>
</dbReference>
<accession>A0A1X0YHI4</accession>
<dbReference type="PANTHER" id="PTHR42995">
    <property type="entry name" value="ACETYL-COENZYME A CARBOXYLASE CARBOXYL TRANSFERASE SUBUNIT BETA, CHLOROPLASTIC"/>
    <property type="match status" value="1"/>
</dbReference>
<sequence>MSDADNADLLAGYSWQQLLARRSFIELDALGRAEALLDPESYRVLAGPFDGLESPWLEPQGITPQADDGTVIVRCEIDGHPVVIVSIEQRFQGGGTGEVSGAKISQALLLAAADSRQQAPTAAVILFETGGVRLQEANLGLNAVAEICSALLDLRPLAPVIGVVAGTVGSFGGMSIAAGLCTRLIVTPQARIGLNGPEVIEQEGGVEEFDSSDRALVWSIDGGEQRKAIGLADTVVPDDADALRDALRQAVAEGVVEPGRHRSQRIDVLADRLAVLDPANPPSPSELRILWGDTYHRIPDVSTRARSGPEPPPTADGPARGRVWLHALADGATVEPVIPSVLSAITDTALYLAVVPDPDNPFYRARHGEVGLTESLALARRIRDIVDADHDRTDRRAIVAVIDLPSQAYGRIEEMSGLHQAMATAVDAYHAARVAGHPIVAVVVGTALSGGFLTHGLQANQIVALNDSGVVIHAMHKQAAARITLRTVAELDRLAKTIAPMSYDVKDWATLGFCDALLDVDDADAPTVDDITIVKTAIDDAVARARRGPRDLSNRLDSEAAATNRRASRAVRDLLARQWNSPPDRRNVEG</sequence>
<dbReference type="Gene3D" id="3.90.226.10">
    <property type="entry name" value="2-enoyl-CoA Hydratase, Chain A, domain 1"/>
    <property type="match status" value="2"/>
</dbReference>
<dbReference type="GO" id="GO:0016831">
    <property type="term" value="F:carboxy-lyase activity"/>
    <property type="evidence" value="ECO:0007669"/>
    <property type="project" value="InterPro"/>
</dbReference>
<protein>
    <submittedName>
        <fullName evidence="4">Biotin-independent malonate decarboxylase subunit beta</fullName>
    </submittedName>
</protein>
<dbReference type="InterPro" id="IPR029045">
    <property type="entry name" value="ClpP/crotonase-like_dom_sf"/>
</dbReference>
<proteinExistence type="predicted"/>
<dbReference type="Proteomes" id="UP000193040">
    <property type="component" value="Unassembled WGS sequence"/>
</dbReference>
<evidence type="ECO:0000313" key="4">
    <source>
        <dbReference type="EMBL" id="ORJ64871.1"/>
    </source>
</evidence>
<dbReference type="InterPro" id="IPR034733">
    <property type="entry name" value="AcCoA_carboxyl_beta"/>
</dbReference>
<dbReference type="NCBIfam" id="TIGR03133">
    <property type="entry name" value="malonate_beta"/>
    <property type="match status" value="1"/>
</dbReference>
<dbReference type="AlphaFoldDB" id="A0A1X0YHI4"/>
<dbReference type="SUPFAM" id="SSF52096">
    <property type="entry name" value="ClpP/crotonase"/>
    <property type="match status" value="2"/>
</dbReference>
<feature type="region of interest" description="Disordered" evidence="2">
    <location>
        <begin position="300"/>
        <end position="320"/>
    </location>
</feature>
<reference evidence="4 5" key="1">
    <citation type="submission" date="2017-03" db="EMBL/GenBank/DDBJ databases">
        <title>Genomic insights into Mycobacterium simiae human colonization.</title>
        <authorList>
            <person name="Steffani J.L."/>
            <person name="Brunck M.E."/>
            <person name="Cruz E."/>
            <person name="Montiel R."/>
            <person name="Barona F."/>
        </authorList>
    </citation>
    <scope>NUCLEOTIDE SEQUENCE [LARGE SCALE GENOMIC DNA]</scope>
    <source>
        <strain evidence="4 5">MsiGto</strain>
    </source>
</reference>
<dbReference type="PROSITE" id="PS50980">
    <property type="entry name" value="COA_CT_NTER"/>
    <property type="match status" value="1"/>
</dbReference>
<dbReference type="RefSeq" id="WP_084946841.1">
    <property type="nucleotide sequence ID" value="NZ_MZZM01000001.1"/>
</dbReference>
<dbReference type="GO" id="GO:0006633">
    <property type="term" value="P:fatty acid biosynthetic process"/>
    <property type="evidence" value="ECO:0007669"/>
    <property type="project" value="TreeGrafter"/>
</dbReference>
<name>A0A1X0YHI4_MYCSI</name>
<dbReference type="NCBIfam" id="TIGR03134">
    <property type="entry name" value="malonate_gamma"/>
    <property type="match status" value="1"/>
</dbReference>
<dbReference type="NCBIfam" id="NF005530">
    <property type="entry name" value="PRK07189.1"/>
    <property type="match status" value="1"/>
</dbReference>
<dbReference type="InterPro" id="IPR009648">
    <property type="entry name" value="Malonate_gamma"/>
</dbReference>
<dbReference type="STRING" id="1784.VC42_03540"/>
<comment type="caution">
    <text evidence="4">The sequence shown here is derived from an EMBL/GenBank/DDBJ whole genome shotgun (WGS) entry which is preliminary data.</text>
</comment>
<dbReference type="Pfam" id="PF01039">
    <property type="entry name" value="Carboxyl_trans"/>
    <property type="match status" value="1"/>
</dbReference>
<evidence type="ECO:0000313" key="5">
    <source>
        <dbReference type="Proteomes" id="UP000193040"/>
    </source>
</evidence>
<gene>
    <name evidence="4" type="ORF">B5M45_01040</name>
</gene>
<dbReference type="InterPro" id="IPR017556">
    <property type="entry name" value="Malonate_beta"/>
</dbReference>
<evidence type="ECO:0000256" key="2">
    <source>
        <dbReference type="SAM" id="MobiDB-lite"/>
    </source>
</evidence>
<dbReference type="GO" id="GO:0016740">
    <property type="term" value="F:transferase activity"/>
    <property type="evidence" value="ECO:0007669"/>
    <property type="project" value="UniProtKB-KW"/>
</dbReference>
<dbReference type="PANTHER" id="PTHR42995:SF1">
    <property type="entry name" value="MALONATE DECARBOXYLASE BETA SUBUNIT"/>
    <property type="match status" value="1"/>
</dbReference>
<dbReference type="GO" id="GO:0005975">
    <property type="term" value="P:carbohydrate metabolic process"/>
    <property type="evidence" value="ECO:0007669"/>
    <property type="project" value="InterPro"/>
</dbReference>
<feature type="domain" description="CoA carboxyltransferase N-terminal" evidence="3">
    <location>
        <begin position="1"/>
        <end position="259"/>
    </location>
</feature>
<dbReference type="Pfam" id="PF06833">
    <property type="entry name" value="MdcE"/>
    <property type="match status" value="1"/>
</dbReference>
<dbReference type="EMBL" id="MZZM01000001">
    <property type="protein sequence ID" value="ORJ64871.1"/>
    <property type="molecule type" value="Genomic_DNA"/>
</dbReference>
<dbReference type="GO" id="GO:2001295">
    <property type="term" value="P:malonyl-CoA biosynthetic process"/>
    <property type="evidence" value="ECO:0007669"/>
    <property type="project" value="TreeGrafter"/>
</dbReference>
<evidence type="ECO:0000259" key="3">
    <source>
        <dbReference type="PROSITE" id="PS50980"/>
    </source>
</evidence>
<keyword evidence="1" id="KW-0808">Transferase</keyword>
<organism evidence="4 5">
    <name type="scientific">Mycobacterium simiae</name>
    <name type="common">Mycobacterium habana</name>
    <dbReference type="NCBI Taxonomy" id="1784"/>
    <lineage>
        <taxon>Bacteria</taxon>
        <taxon>Bacillati</taxon>
        <taxon>Actinomycetota</taxon>
        <taxon>Actinomycetes</taxon>
        <taxon>Mycobacteriales</taxon>
        <taxon>Mycobacteriaceae</taxon>
        <taxon>Mycobacterium</taxon>
        <taxon>Mycobacterium simiae complex</taxon>
    </lineage>
</organism>
<evidence type="ECO:0000256" key="1">
    <source>
        <dbReference type="ARBA" id="ARBA00022679"/>
    </source>
</evidence>